<feature type="domain" description="NADP-dependent oxidoreductase" evidence="1">
    <location>
        <begin position="8"/>
        <end position="122"/>
    </location>
</feature>
<evidence type="ECO:0000313" key="2">
    <source>
        <dbReference type="EMBL" id="MDN0049077.1"/>
    </source>
</evidence>
<comment type="caution">
    <text evidence="2">The sequence shown here is derived from an EMBL/GenBank/DDBJ whole genome shotgun (WGS) entry which is preliminary data.</text>
</comment>
<dbReference type="SUPFAM" id="SSF51430">
    <property type="entry name" value="NAD(P)-linked oxidoreductase"/>
    <property type="match status" value="1"/>
</dbReference>
<accession>A0ABT7X4R3</accession>
<dbReference type="Pfam" id="PF10029">
    <property type="entry name" value="DUF2271"/>
    <property type="match status" value="1"/>
</dbReference>
<dbReference type="Proteomes" id="UP001167871">
    <property type="component" value="Unassembled WGS sequence"/>
</dbReference>
<dbReference type="InterPro" id="IPR036812">
    <property type="entry name" value="NAD(P)_OxRdtase_dom_sf"/>
</dbReference>
<proteinExistence type="predicted"/>
<dbReference type="Gene3D" id="2.60.40.4070">
    <property type="match status" value="1"/>
</dbReference>
<dbReference type="InterPro" id="IPR023210">
    <property type="entry name" value="NADP_OxRdtase_dom"/>
</dbReference>
<dbReference type="EMBL" id="JAUEII010000011">
    <property type="protein sequence ID" value="MDN0049077.1"/>
    <property type="molecule type" value="Genomic_DNA"/>
</dbReference>
<reference evidence="2" key="2">
    <citation type="submission" date="2024-05" db="EMBL/GenBank/DDBJ databases">
        <title>Identification and characterization of horizontal gene transfer across gut microbiota members of farm animals based on homology search.</title>
        <authorList>
            <person name="Schwarzerova J."/>
            <person name="Nykrynova M."/>
            <person name="Jureckova K."/>
            <person name="Cejkova D."/>
            <person name="Rychlik I."/>
        </authorList>
    </citation>
    <scope>NUCLEOTIDE SEQUENCE</scope>
    <source>
        <strain evidence="2">84_SSukc20</strain>
    </source>
</reference>
<evidence type="ECO:0000313" key="3">
    <source>
        <dbReference type="Proteomes" id="UP001167871"/>
    </source>
</evidence>
<sequence length="308" mass="34036">MPLGIDQQVGSIIWSPLAAGRLGGCYRRNNSMPQDGRVARGGAPVRDNVVAYERLYNIIDVLDEVAAETGKAVAQVALNWLLQRPTVCSLVIGASSEEQLRQNLGAVDWKLTAEQMQRLDAALVAFGICLQGCTTSYAKDREDAKETPAGERLEISFRFQRGGIASSQYAIWIEDETGKLVRTLYVTSFTAKGGYEYRKDAVPTWVAKADPKNRISGNIDAFTGATPRNGTLHYVWDGKNNEGMPVSKGTYMVFIEGTLYWESRVVFSAKLHWGSCEEESVLVSSRYYGAPSVNKDMITDLKVFHMAK</sequence>
<reference evidence="2" key="1">
    <citation type="submission" date="2023-06" db="EMBL/GenBank/DDBJ databases">
        <authorList>
            <person name="Zeman M."/>
            <person name="Kubasova T."/>
            <person name="Jahodarova E."/>
            <person name="Nykrynova M."/>
            <person name="Rychlik I."/>
        </authorList>
    </citation>
    <scope>NUCLEOTIDE SEQUENCE</scope>
    <source>
        <strain evidence="2">84_SSukc20</strain>
    </source>
</reference>
<dbReference type="PANTHER" id="PTHR43364:SF18">
    <property type="entry name" value="OXIDOREDUCTASE"/>
    <property type="match status" value="1"/>
</dbReference>
<dbReference type="Pfam" id="PF00248">
    <property type="entry name" value="Aldo_ket_red"/>
    <property type="match status" value="1"/>
</dbReference>
<evidence type="ECO:0000259" key="1">
    <source>
        <dbReference type="Pfam" id="PF00248"/>
    </source>
</evidence>
<dbReference type="InterPro" id="IPR050523">
    <property type="entry name" value="AKR_Detox_Biosynth"/>
</dbReference>
<name>A0ABT7X4R3_9BACE</name>
<dbReference type="InterPro" id="IPR014469">
    <property type="entry name" value="DUF2271"/>
</dbReference>
<dbReference type="Gene3D" id="3.20.20.100">
    <property type="entry name" value="NADP-dependent oxidoreductase domain"/>
    <property type="match status" value="1"/>
</dbReference>
<keyword evidence="3" id="KW-1185">Reference proteome</keyword>
<dbReference type="PANTHER" id="PTHR43364">
    <property type="entry name" value="NADH-SPECIFIC METHYLGLYOXAL REDUCTASE-RELATED"/>
    <property type="match status" value="1"/>
</dbReference>
<protein>
    <submittedName>
        <fullName evidence="2">Aldo/keto reductase</fullName>
    </submittedName>
</protein>
<gene>
    <name evidence="2" type="ORF">QVO10_06710</name>
</gene>
<organism evidence="2 3">
    <name type="scientific">Bacteroides gallinaceum</name>
    <dbReference type="NCBI Taxonomy" id="1462571"/>
    <lineage>
        <taxon>Bacteria</taxon>
        <taxon>Pseudomonadati</taxon>
        <taxon>Bacteroidota</taxon>
        <taxon>Bacteroidia</taxon>
        <taxon>Bacteroidales</taxon>
        <taxon>Bacteroidaceae</taxon>
        <taxon>Bacteroides</taxon>
    </lineage>
</organism>